<reference evidence="8 9" key="2">
    <citation type="journal article" date="2016" name="Genome Announc.">
        <title>Draft Genome Sequence of Oceanobacillus picturae Heshi-B3, Isolated from Fermented Rice Bran in a Traditional Japanese Seafood Dish.</title>
        <authorList>
            <person name="Akuzawa S."/>
            <person name="Nagaoka J."/>
            <person name="Kanekatsu M."/>
            <person name="Kanesaki Y."/>
            <person name="Suzuki T."/>
        </authorList>
    </citation>
    <scope>NUCLEOTIDE SEQUENCE [LARGE SCALE GENOMIC DNA]</scope>
    <source>
        <strain evidence="8 9">Heshi-B3</strain>
    </source>
</reference>
<dbReference type="InterPro" id="IPR018076">
    <property type="entry name" value="T2SS_GspF_dom"/>
</dbReference>
<evidence type="ECO:0000256" key="6">
    <source>
        <dbReference type="SAM" id="Phobius"/>
    </source>
</evidence>
<dbReference type="Pfam" id="PF00482">
    <property type="entry name" value="T2SSF"/>
    <property type="match status" value="1"/>
</dbReference>
<sequence length="320" mass="36879">MGEYMTDIILILLLLCLVGAYFYTVRKRKKQEAAIPLDSKLADKKNKELELLKKRHFMEKHKEKQNKEVEGHLVNYAVYRLSVKEFVFYAVIAGAFFAFVGYLFYESIIAAIVLGALGLLYPKVQRKTLLNKRKEKLKVQFKEAIASLSSSLAAGRSIENSFREVVADLYLLYPDPNTLIIREFEIINRRIENGETIENALLDFSNRSDMEDIQNFTNVFITCKRTGGNLVEVIRRTSDIISEKIDIQQEVAVMVAQKKFESRIMSIAPIGMILLLKYSAEDYLAPMYQWSSRGPVFMTICLGLLVFSYWYGQRIMDIKV</sequence>
<feature type="transmembrane region" description="Helical" evidence="6">
    <location>
        <begin position="86"/>
        <end position="102"/>
    </location>
</feature>
<comment type="caution">
    <text evidence="8">The sequence shown here is derived from an EMBL/GenBank/DDBJ whole genome shotgun (WGS) entry which is preliminary data.</text>
</comment>
<dbReference type="PANTHER" id="PTHR35007:SF1">
    <property type="entry name" value="PILUS ASSEMBLY PROTEIN"/>
    <property type="match status" value="1"/>
</dbReference>
<accession>A0A0U9HDK1</accession>
<protein>
    <submittedName>
        <fullName evidence="8">Flp pilus assembly protein TadB</fullName>
    </submittedName>
</protein>
<feature type="domain" description="Type II secretion system protein GspF" evidence="7">
    <location>
        <begin position="145"/>
        <end position="275"/>
    </location>
</feature>
<reference evidence="9" key="1">
    <citation type="submission" date="2015-07" db="EMBL/GenBank/DDBJ databases">
        <title>Draft Genome Sequence of Oceanobacillus picturae Heshi-B3 that Was Isolated from Fermented Rice Bran with Aging Salted Mackerel, Which Was Named Heshiko as Traditional Fermented Seafood in Japan.</title>
        <authorList>
            <person name="Akuzawa S."/>
            <person name="Nakagawa J."/>
            <person name="Kanekatsu T."/>
            <person name="Kanesaki Y."/>
            <person name="Suzuki T."/>
        </authorList>
    </citation>
    <scope>NUCLEOTIDE SEQUENCE [LARGE SCALE GENOMIC DNA]</scope>
    <source>
        <strain evidence="9">Heshi-B3</strain>
    </source>
</reference>
<comment type="subcellular location">
    <subcellularLocation>
        <location evidence="1">Cell membrane</location>
        <topology evidence="1">Multi-pass membrane protein</topology>
    </subcellularLocation>
</comment>
<keyword evidence="4 6" id="KW-1133">Transmembrane helix</keyword>
<evidence type="ECO:0000259" key="7">
    <source>
        <dbReference type="Pfam" id="PF00482"/>
    </source>
</evidence>
<dbReference type="AlphaFoldDB" id="A0A0U9HDK1"/>
<dbReference type="EMBL" id="BBXV01000080">
    <property type="protein sequence ID" value="GAQ19897.1"/>
    <property type="molecule type" value="Genomic_DNA"/>
</dbReference>
<keyword evidence="2" id="KW-1003">Cell membrane</keyword>
<dbReference type="Proteomes" id="UP000052946">
    <property type="component" value="Unassembled WGS sequence"/>
</dbReference>
<gene>
    <name evidence="8" type="ORF">OPHB3_3882</name>
</gene>
<dbReference type="GO" id="GO:0005886">
    <property type="term" value="C:plasma membrane"/>
    <property type="evidence" value="ECO:0007669"/>
    <property type="project" value="UniProtKB-SubCell"/>
</dbReference>
<keyword evidence="5 6" id="KW-0472">Membrane</keyword>
<organism evidence="8 9">
    <name type="scientific">Oceanobacillus picturae</name>
    <dbReference type="NCBI Taxonomy" id="171693"/>
    <lineage>
        <taxon>Bacteria</taxon>
        <taxon>Bacillati</taxon>
        <taxon>Bacillota</taxon>
        <taxon>Bacilli</taxon>
        <taxon>Bacillales</taxon>
        <taxon>Bacillaceae</taxon>
        <taxon>Oceanobacillus</taxon>
    </lineage>
</organism>
<evidence type="ECO:0000313" key="8">
    <source>
        <dbReference type="EMBL" id="GAQ19897.1"/>
    </source>
</evidence>
<name>A0A0U9HDK1_9BACI</name>
<evidence type="ECO:0000256" key="4">
    <source>
        <dbReference type="ARBA" id="ARBA00022989"/>
    </source>
</evidence>
<dbReference type="PANTHER" id="PTHR35007">
    <property type="entry name" value="INTEGRAL MEMBRANE PROTEIN-RELATED"/>
    <property type="match status" value="1"/>
</dbReference>
<feature type="transmembrane region" description="Helical" evidence="6">
    <location>
        <begin position="264"/>
        <end position="280"/>
    </location>
</feature>
<evidence type="ECO:0000256" key="5">
    <source>
        <dbReference type="ARBA" id="ARBA00023136"/>
    </source>
</evidence>
<keyword evidence="3 6" id="KW-0812">Transmembrane</keyword>
<feature type="transmembrane region" description="Helical" evidence="6">
    <location>
        <begin position="6"/>
        <end position="23"/>
    </location>
</feature>
<evidence type="ECO:0000256" key="1">
    <source>
        <dbReference type="ARBA" id="ARBA00004651"/>
    </source>
</evidence>
<evidence type="ECO:0000256" key="2">
    <source>
        <dbReference type="ARBA" id="ARBA00022475"/>
    </source>
</evidence>
<dbReference type="RefSeq" id="WP_238591086.1">
    <property type="nucleotide sequence ID" value="NZ_BBXV01000080.1"/>
</dbReference>
<feature type="transmembrane region" description="Helical" evidence="6">
    <location>
        <begin position="292"/>
        <end position="312"/>
    </location>
</feature>
<proteinExistence type="predicted"/>
<feature type="transmembrane region" description="Helical" evidence="6">
    <location>
        <begin position="108"/>
        <end position="124"/>
    </location>
</feature>
<evidence type="ECO:0000256" key="3">
    <source>
        <dbReference type="ARBA" id="ARBA00022692"/>
    </source>
</evidence>
<evidence type="ECO:0000313" key="9">
    <source>
        <dbReference type="Proteomes" id="UP000052946"/>
    </source>
</evidence>